<organism evidence="5">
    <name type="scientific">uncultured Thermomicrobiales bacterium</name>
    <dbReference type="NCBI Taxonomy" id="1645740"/>
    <lineage>
        <taxon>Bacteria</taxon>
        <taxon>Pseudomonadati</taxon>
        <taxon>Thermomicrobiota</taxon>
        <taxon>Thermomicrobia</taxon>
        <taxon>Thermomicrobiales</taxon>
        <taxon>environmental samples</taxon>
    </lineage>
</organism>
<dbReference type="PROSITE" id="PS50005">
    <property type="entry name" value="TPR"/>
    <property type="match status" value="3"/>
</dbReference>
<evidence type="ECO:0008006" key="6">
    <source>
        <dbReference type="Google" id="ProtNLM"/>
    </source>
</evidence>
<keyword evidence="1" id="KW-0677">Repeat</keyword>
<dbReference type="PANTHER" id="PTHR45586:SF1">
    <property type="entry name" value="LIPOPOLYSACCHARIDE ASSEMBLY PROTEIN B"/>
    <property type="match status" value="1"/>
</dbReference>
<dbReference type="AlphaFoldDB" id="A0A6J4VTW0"/>
<name>A0A6J4VTW0_9BACT</name>
<feature type="region of interest" description="Disordered" evidence="4">
    <location>
        <begin position="654"/>
        <end position="693"/>
    </location>
</feature>
<dbReference type="SMART" id="SM00028">
    <property type="entry name" value="TPR"/>
    <property type="match status" value="6"/>
</dbReference>
<dbReference type="InterPro" id="IPR051012">
    <property type="entry name" value="CellSynth/LPSAsmb/PSIAsmb"/>
</dbReference>
<dbReference type="Pfam" id="PF14559">
    <property type="entry name" value="TPR_19"/>
    <property type="match status" value="1"/>
</dbReference>
<feature type="repeat" description="TPR" evidence="3">
    <location>
        <begin position="57"/>
        <end position="90"/>
    </location>
</feature>
<dbReference type="EMBL" id="CADCWN010000361">
    <property type="protein sequence ID" value="CAA9588909.1"/>
    <property type="molecule type" value="Genomic_DNA"/>
</dbReference>
<feature type="compositionally biased region" description="Polar residues" evidence="4">
    <location>
        <begin position="683"/>
        <end position="693"/>
    </location>
</feature>
<dbReference type="Gene3D" id="1.25.40.10">
    <property type="entry name" value="Tetratricopeptide repeat domain"/>
    <property type="match status" value="2"/>
</dbReference>
<evidence type="ECO:0000256" key="3">
    <source>
        <dbReference type="PROSITE-ProRule" id="PRU00339"/>
    </source>
</evidence>
<gene>
    <name evidence="5" type="ORF">AVDCRST_MAG18-4487</name>
</gene>
<feature type="repeat" description="TPR" evidence="3">
    <location>
        <begin position="192"/>
        <end position="225"/>
    </location>
</feature>
<sequence length="693" mass="75453">MARQKRGKGRESLIPADQLPPLTNETINEIVRMLDTGQFLEALLLLEALREEHPREAILSKLLGMAYGEIGDLRSAAERWEEAQRLDPADASLWRLLAGVYQGQGRIVHALRAVRRYLEEEPDDEELAQIEGLRDALDEAMRGLAANYGVAPAEAERAGLLLERGLRTMEGGDYLGAQRHFRDASRILPGWVAPLNDLALCQFELGNFDAALETLGRVLATDPDDVHGRAGLVRYLTILGRRDEALPHADHLWAVTERTLARGQDQGDEQGEFFLFEQAASAFMFLEQDERVIAALEPQPRETVSDNGLILLGASLANVNRKPAAAAALRELEPNPVAARLSEALQLSETPPGRRFPAIDPAQLLPQKVAERIDQELNRVAADPANADTADRQDAMRAVLAGAPTFLPAFCASLWMGDELSSANAVGLLLRVGTPEAVEAVRTFAFGRLGPDETRLHAALLLRRDGLVDAARPLLLWQDGRYQEMSPPRYEISTEDAARPYPAAVAKFMDKAIDRRAHDDIEGAGRAYRQALAIDPSLAEAEQQLGLIALVNNDEAAADAHFARALAGDADSVIARATLASLRISQGRRDEARTLLIPLIDRAAFGANEFASYLFTIAELAAADGDAARARQQLRLLLAYIPGHTPARMRLRELEQEEAERKGTAEGAAPGGNRGLGLVRGTAGNSSLLGPRD</sequence>
<proteinExistence type="predicted"/>
<keyword evidence="2 3" id="KW-0802">TPR repeat</keyword>
<dbReference type="SUPFAM" id="SSF48452">
    <property type="entry name" value="TPR-like"/>
    <property type="match status" value="1"/>
</dbReference>
<dbReference type="InterPro" id="IPR011990">
    <property type="entry name" value="TPR-like_helical_dom_sf"/>
</dbReference>
<feature type="repeat" description="TPR" evidence="3">
    <location>
        <begin position="91"/>
        <end position="124"/>
    </location>
</feature>
<evidence type="ECO:0000256" key="4">
    <source>
        <dbReference type="SAM" id="MobiDB-lite"/>
    </source>
</evidence>
<reference evidence="5" key="1">
    <citation type="submission" date="2020-02" db="EMBL/GenBank/DDBJ databases">
        <authorList>
            <person name="Meier V. D."/>
        </authorList>
    </citation>
    <scope>NUCLEOTIDE SEQUENCE</scope>
    <source>
        <strain evidence="5">AVDCRST_MAG18</strain>
    </source>
</reference>
<evidence type="ECO:0000256" key="1">
    <source>
        <dbReference type="ARBA" id="ARBA00022737"/>
    </source>
</evidence>
<dbReference type="InterPro" id="IPR019734">
    <property type="entry name" value="TPR_rpt"/>
</dbReference>
<evidence type="ECO:0000256" key="2">
    <source>
        <dbReference type="ARBA" id="ARBA00022803"/>
    </source>
</evidence>
<accession>A0A6J4VTW0</accession>
<evidence type="ECO:0000313" key="5">
    <source>
        <dbReference type="EMBL" id="CAA9588909.1"/>
    </source>
</evidence>
<dbReference type="Pfam" id="PF13432">
    <property type="entry name" value="TPR_16"/>
    <property type="match status" value="1"/>
</dbReference>
<feature type="compositionally biased region" description="Basic and acidic residues" evidence="4">
    <location>
        <begin position="654"/>
        <end position="664"/>
    </location>
</feature>
<dbReference type="PANTHER" id="PTHR45586">
    <property type="entry name" value="TPR REPEAT-CONTAINING PROTEIN PA4667"/>
    <property type="match status" value="1"/>
</dbReference>
<protein>
    <recommendedName>
        <fullName evidence="6">Tetratricopeptide repeat protein</fullName>
    </recommendedName>
</protein>